<dbReference type="PROSITE" id="PS00687">
    <property type="entry name" value="ALDEHYDE_DEHYDR_GLU"/>
    <property type="match status" value="1"/>
</dbReference>
<evidence type="ECO:0000313" key="6">
    <source>
        <dbReference type="Proteomes" id="UP001631949"/>
    </source>
</evidence>
<keyword evidence="6" id="KW-1185">Reference proteome</keyword>
<sequence>MNVNLKDSYKLYINGEWREAEGGKTVATSNPATGDHLANIAEASEKDVDDAVKAAREAFASWRHTQPAERAAILNKIADIIEENAELLATVETMDNGKPIRETSSIDIPFAVEHFRYFAGAIIADEGKASVLQGRYLSLILREPIGVVGQIVPWNFPFLMGAWKLAPALAAGDTVVFKPSSTTSLSMLVFTELIADLLPKGVLNVITGKGSTAGDFVKNHPGLDKLAFTGSTEVGRDIAEAAAKRLIPATLELGGKSANIIFDDADMDKALDGVQLGILFNQGQVCCAGSRIFVQESIYEDFVKKAVEKFRGLKVGNPLDKDTAMGSQINAGQMKKILEYIEIGKQEGAKVACGGEQLTGGEYDKGAFLAPTLLVNVSNDMRVAQEEIFGPVGVVIPFKDADDVIRMANESVYGLGGGVFTQNITRALKVAREIETGRIWVNTYNQIPAGAPFGGYKESGIGRETHKMILDQYSQVKNIMIDLSDAPSGFYDADSEDCCIVNG</sequence>
<accession>A0ABW9GVG7</accession>
<dbReference type="InterPro" id="IPR016160">
    <property type="entry name" value="Ald_DH_CS_CYS"/>
</dbReference>
<evidence type="ECO:0000313" key="5">
    <source>
        <dbReference type="EMBL" id="MFM9412780.1"/>
    </source>
</evidence>
<dbReference type="InterPro" id="IPR016163">
    <property type="entry name" value="Ald_DH_C"/>
</dbReference>
<organism evidence="5 6">
    <name type="scientific">Peptococcus simiae</name>
    <dbReference type="NCBI Taxonomy" id="1643805"/>
    <lineage>
        <taxon>Bacteria</taxon>
        <taxon>Bacillati</taxon>
        <taxon>Bacillota</taxon>
        <taxon>Clostridia</taxon>
        <taxon>Eubacteriales</taxon>
        <taxon>Peptococcaceae</taxon>
        <taxon>Peptococcus</taxon>
    </lineage>
</organism>
<dbReference type="PROSITE" id="PS00070">
    <property type="entry name" value="ALDEHYDE_DEHYDR_CYS"/>
    <property type="match status" value="1"/>
</dbReference>
<dbReference type="InterPro" id="IPR029510">
    <property type="entry name" value="Ald_DH_CS_GLU"/>
</dbReference>
<proteinExistence type="inferred from homology"/>
<feature type="active site" evidence="2">
    <location>
        <position position="252"/>
    </location>
</feature>
<dbReference type="Pfam" id="PF00171">
    <property type="entry name" value="Aldedh"/>
    <property type="match status" value="1"/>
</dbReference>
<evidence type="ECO:0000259" key="4">
    <source>
        <dbReference type="Pfam" id="PF00171"/>
    </source>
</evidence>
<dbReference type="InterPro" id="IPR016161">
    <property type="entry name" value="Ald_DH/histidinol_DH"/>
</dbReference>
<reference evidence="5 6" key="1">
    <citation type="journal article" date="2016" name="Int. J. Syst. Evol. Microbiol.">
        <title>Peptococcus simiae sp. nov., isolated from rhesus macaque faeces and emended description of the genus Peptococcus.</title>
        <authorList>
            <person name="Shkoporov A.N."/>
            <person name="Efimov B.A."/>
            <person name="Kondova I."/>
            <person name="Ouwerling B."/>
            <person name="Chaplin A.V."/>
            <person name="Shcherbakova V.A."/>
            <person name="Langermans J.A.M."/>
        </authorList>
    </citation>
    <scope>NUCLEOTIDE SEQUENCE [LARGE SCALE GENOMIC DNA]</scope>
    <source>
        <strain evidence="5 6">M108</strain>
    </source>
</reference>
<dbReference type="Gene3D" id="3.40.309.10">
    <property type="entry name" value="Aldehyde Dehydrogenase, Chain A, domain 2"/>
    <property type="match status" value="1"/>
</dbReference>
<comment type="similarity">
    <text evidence="3">Belongs to the aldehyde dehydrogenase family.</text>
</comment>
<dbReference type="EMBL" id="JBJUVG010000001">
    <property type="protein sequence ID" value="MFM9412780.1"/>
    <property type="molecule type" value="Genomic_DNA"/>
</dbReference>
<dbReference type="PANTHER" id="PTHR11699">
    <property type="entry name" value="ALDEHYDE DEHYDROGENASE-RELATED"/>
    <property type="match status" value="1"/>
</dbReference>
<evidence type="ECO:0000256" key="1">
    <source>
        <dbReference type="ARBA" id="ARBA00023002"/>
    </source>
</evidence>
<feature type="domain" description="Aldehyde dehydrogenase" evidence="4">
    <location>
        <begin position="17"/>
        <end position="479"/>
    </location>
</feature>
<evidence type="ECO:0000256" key="3">
    <source>
        <dbReference type="RuleBase" id="RU003345"/>
    </source>
</evidence>
<gene>
    <name evidence="5" type="ORF">ACKQTC_00065</name>
</gene>
<dbReference type="Proteomes" id="UP001631949">
    <property type="component" value="Unassembled WGS sequence"/>
</dbReference>
<evidence type="ECO:0000256" key="2">
    <source>
        <dbReference type="PROSITE-ProRule" id="PRU10007"/>
    </source>
</evidence>
<keyword evidence="1 3" id="KW-0560">Oxidoreductase</keyword>
<protein>
    <submittedName>
        <fullName evidence="5">Aldehyde dehydrogenase family protein</fullName>
    </submittedName>
</protein>
<comment type="caution">
    <text evidence="5">The sequence shown here is derived from an EMBL/GenBank/DDBJ whole genome shotgun (WGS) entry which is preliminary data.</text>
</comment>
<dbReference type="RefSeq" id="WP_408976411.1">
    <property type="nucleotide sequence ID" value="NZ_JBJUVG010000001.1"/>
</dbReference>
<name>A0ABW9GVG7_9FIRM</name>
<dbReference type="InterPro" id="IPR016162">
    <property type="entry name" value="Ald_DH_N"/>
</dbReference>
<dbReference type="SUPFAM" id="SSF53720">
    <property type="entry name" value="ALDH-like"/>
    <property type="match status" value="1"/>
</dbReference>
<dbReference type="Gene3D" id="3.40.605.10">
    <property type="entry name" value="Aldehyde Dehydrogenase, Chain A, domain 1"/>
    <property type="match status" value="1"/>
</dbReference>
<dbReference type="InterPro" id="IPR015590">
    <property type="entry name" value="Aldehyde_DH_dom"/>
</dbReference>